<dbReference type="AlphaFoldDB" id="A0AAW1PV93"/>
<evidence type="ECO:0000259" key="3">
    <source>
        <dbReference type="PROSITE" id="PS51186"/>
    </source>
</evidence>
<dbReference type="EMBL" id="JALJOR010000009">
    <property type="protein sequence ID" value="KAK9811844.1"/>
    <property type="molecule type" value="Genomic_DNA"/>
</dbReference>
<protein>
    <recommendedName>
        <fullName evidence="3">N-acetyltransferase domain-containing protein</fullName>
    </recommendedName>
</protein>
<feature type="domain" description="N-acetyltransferase" evidence="3">
    <location>
        <begin position="1"/>
        <end position="149"/>
    </location>
</feature>
<keyword evidence="1" id="KW-0808">Transferase</keyword>
<keyword evidence="5" id="KW-1185">Reference proteome</keyword>
<evidence type="ECO:0000313" key="5">
    <source>
        <dbReference type="Proteomes" id="UP001489004"/>
    </source>
</evidence>
<gene>
    <name evidence="4" type="ORF">WJX72_011112</name>
</gene>
<keyword evidence="2" id="KW-0012">Acyltransferase</keyword>
<dbReference type="CDD" id="cd04301">
    <property type="entry name" value="NAT_SF"/>
    <property type="match status" value="1"/>
</dbReference>
<name>A0AAW1PV93_9CHLO</name>
<reference evidence="4 5" key="1">
    <citation type="journal article" date="2024" name="Nat. Commun.">
        <title>Phylogenomics reveals the evolutionary origins of lichenization in chlorophyte algae.</title>
        <authorList>
            <person name="Puginier C."/>
            <person name="Libourel C."/>
            <person name="Otte J."/>
            <person name="Skaloud P."/>
            <person name="Haon M."/>
            <person name="Grisel S."/>
            <person name="Petersen M."/>
            <person name="Berrin J.G."/>
            <person name="Delaux P.M."/>
            <person name="Dal Grande F."/>
            <person name="Keller J."/>
        </authorList>
    </citation>
    <scope>NUCLEOTIDE SEQUENCE [LARGE SCALE GENOMIC DNA]</scope>
    <source>
        <strain evidence="4 5">SAG 2043</strain>
    </source>
</reference>
<evidence type="ECO:0000256" key="2">
    <source>
        <dbReference type="ARBA" id="ARBA00023315"/>
    </source>
</evidence>
<dbReference type="PANTHER" id="PTHR43420">
    <property type="entry name" value="ACETYLTRANSFERASE"/>
    <property type="match status" value="1"/>
</dbReference>
<dbReference type="PROSITE" id="PS51186">
    <property type="entry name" value="GNAT"/>
    <property type="match status" value="1"/>
</dbReference>
<dbReference type="InterPro" id="IPR050680">
    <property type="entry name" value="YpeA/RimI_acetyltransf"/>
</dbReference>
<dbReference type="InterPro" id="IPR000182">
    <property type="entry name" value="GNAT_dom"/>
</dbReference>
<dbReference type="SUPFAM" id="SSF55729">
    <property type="entry name" value="Acyl-CoA N-acyltransferases (Nat)"/>
    <property type="match status" value="1"/>
</dbReference>
<organism evidence="4 5">
    <name type="scientific">[Myrmecia] bisecta</name>
    <dbReference type="NCBI Taxonomy" id="41462"/>
    <lineage>
        <taxon>Eukaryota</taxon>
        <taxon>Viridiplantae</taxon>
        <taxon>Chlorophyta</taxon>
        <taxon>core chlorophytes</taxon>
        <taxon>Trebouxiophyceae</taxon>
        <taxon>Trebouxiales</taxon>
        <taxon>Trebouxiaceae</taxon>
        <taxon>Myrmecia</taxon>
    </lineage>
</organism>
<evidence type="ECO:0000256" key="1">
    <source>
        <dbReference type="ARBA" id="ARBA00022679"/>
    </source>
</evidence>
<dbReference type="InterPro" id="IPR016181">
    <property type="entry name" value="Acyl_CoA_acyltransferase"/>
</dbReference>
<dbReference type="Pfam" id="PF00583">
    <property type="entry name" value="Acetyltransf_1"/>
    <property type="match status" value="1"/>
</dbReference>
<dbReference type="Proteomes" id="UP001489004">
    <property type="component" value="Unassembled WGS sequence"/>
</dbReference>
<dbReference type="Gene3D" id="3.40.630.30">
    <property type="match status" value="1"/>
</dbReference>
<evidence type="ECO:0000313" key="4">
    <source>
        <dbReference type="EMBL" id="KAK9811844.1"/>
    </source>
</evidence>
<proteinExistence type="predicted"/>
<accession>A0AAW1PV93</accession>
<comment type="caution">
    <text evidence="4">The sequence shown here is derived from an EMBL/GenBank/DDBJ whole genome shotgun (WGS) entry which is preliminary data.</text>
</comment>
<dbReference type="GO" id="GO:0016747">
    <property type="term" value="F:acyltransferase activity, transferring groups other than amino-acyl groups"/>
    <property type="evidence" value="ECO:0007669"/>
    <property type="project" value="InterPro"/>
</dbReference>
<sequence length="149" mass="17149">MTIRRACEADVEVIAQNNHAMAKESEGLELSMDTLRLGSEAVLKDPAKGVFFLLEVEGKVVSQLMITYEWSDWRNAQIWWVQSVYTLPSHRRQGHYRRLYQHVRDLCKAEGAGGIRLYADASNVRAHATYEALGMSSHYKVFEEEFIRL</sequence>